<dbReference type="EMBL" id="RCZE01000016">
    <property type="protein sequence ID" value="TPG72679.1"/>
    <property type="molecule type" value="Genomic_DNA"/>
</dbReference>
<dbReference type="GO" id="GO:0000271">
    <property type="term" value="P:polysaccharide biosynthetic process"/>
    <property type="evidence" value="ECO:0007669"/>
    <property type="project" value="TreeGrafter"/>
</dbReference>
<dbReference type="PIRSF" id="PIRSF000390">
    <property type="entry name" value="PLP_StrS"/>
    <property type="match status" value="1"/>
</dbReference>
<evidence type="ECO:0000256" key="2">
    <source>
        <dbReference type="ARBA" id="ARBA00037999"/>
    </source>
</evidence>
<dbReference type="Gene3D" id="3.40.640.10">
    <property type="entry name" value="Type I PLP-dependent aspartate aminotransferase-like (Major domain)"/>
    <property type="match status" value="1"/>
</dbReference>
<evidence type="ECO:0000313" key="7">
    <source>
        <dbReference type="Proteomes" id="UP000317933"/>
    </source>
</evidence>
<dbReference type="SUPFAM" id="SSF53383">
    <property type="entry name" value="PLP-dependent transferases"/>
    <property type="match status" value="1"/>
</dbReference>
<name>A0A502HD24_9PSED</name>
<dbReference type="GO" id="GO:0030170">
    <property type="term" value="F:pyridoxal phosphate binding"/>
    <property type="evidence" value="ECO:0007669"/>
    <property type="project" value="TreeGrafter"/>
</dbReference>
<dbReference type="AlphaFoldDB" id="A0A502HD24"/>
<sequence>MKDISLFSAAKANAGLDFVTPLKAVLDSHWYVLGNEVKLFEEEFASYVGVGHCVSVANGSDALELALKGLGVEPGHRVVAVANAGFYGSTAIHAVGAQPEYIDVDPATLTLCPKALAAMVESKPAAIIVTHLYGQLANIEEIVRIASAAGVPVLEDCAQSHGAHRNGKQAGSFGTIACFSFYPTKNLGALGDGGAVVTNDGVLAARIRQLRQYGWSQKYHVAIPGGRNSRLDEMQAAILRIKLPHLDTWNELRRSIAKRYNAAFANLDMQLPWSTGDDYVAHLYVVRVKNRVDFSAALKEKMIGTDIHYPIADHHQPAYAVEQARALVVTELACETVISLPCFPGLTDEEVERVIEAVTAYFSREI</sequence>
<dbReference type="GO" id="GO:0008483">
    <property type="term" value="F:transaminase activity"/>
    <property type="evidence" value="ECO:0007669"/>
    <property type="project" value="UniProtKB-KW"/>
</dbReference>
<keyword evidence="6" id="KW-0808">Transferase</keyword>
<dbReference type="InterPro" id="IPR015424">
    <property type="entry name" value="PyrdxlP-dep_Trfase"/>
</dbReference>
<gene>
    <name evidence="6" type="ORF">EAH78_27480</name>
</gene>
<dbReference type="CDD" id="cd00616">
    <property type="entry name" value="AHBA_syn"/>
    <property type="match status" value="1"/>
</dbReference>
<dbReference type="InterPro" id="IPR000653">
    <property type="entry name" value="DegT/StrS_aminotransferase"/>
</dbReference>
<evidence type="ECO:0000313" key="6">
    <source>
        <dbReference type="EMBL" id="TPG72679.1"/>
    </source>
</evidence>
<comment type="similarity">
    <text evidence="2 5">Belongs to the DegT/DnrJ/EryC1 family.</text>
</comment>
<evidence type="ECO:0000256" key="4">
    <source>
        <dbReference type="PIRSR" id="PIRSR000390-2"/>
    </source>
</evidence>
<proteinExistence type="inferred from homology"/>
<dbReference type="RefSeq" id="WP_140670845.1">
    <property type="nucleotide sequence ID" value="NZ_RCZE01000016.1"/>
</dbReference>
<dbReference type="PANTHER" id="PTHR30244:SF36">
    <property type="entry name" value="3-OXO-GLUCOSE-6-PHOSPHATE:GLUTAMATE AMINOTRANSFERASE"/>
    <property type="match status" value="1"/>
</dbReference>
<keyword evidence="1 4" id="KW-0663">Pyridoxal phosphate</keyword>
<dbReference type="Proteomes" id="UP000317933">
    <property type="component" value="Unassembled WGS sequence"/>
</dbReference>
<feature type="active site" description="Proton acceptor" evidence="3">
    <location>
        <position position="185"/>
    </location>
</feature>
<organism evidence="6 7">
    <name type="scientific">Pseudomonas arsenicoxydans</name>
    <dbReference type="NCBI Taxonomy" id="702115"/>
    <lineage>
        <taxon>Bacteria</taxon>
        <taxon>Pseudomonadati</taxon>
        <taxon>Pseudomonadota</taxon>
        <taxon>Gammaproteobacteria</taxon>
        <taxon>Pseudomonadales</taxon>
        <taxon>Pseudomonadaceae</taxon>
        <taxon>Pseudomonas</taxon>
    </lineage>
</organism>
<comment type="caution">
    <text evidence="6">The sequence shown here is derived from an EMBL/GenBank/DDBJ whole genome shotgun (WGS) entry which is preliminary data.</text>
</comment>
<protein>
    <submittedName>
        <fullName evidence="6">DegT/DnrJ/EryC1/StrS family aminotransferase</fullName>
    </submittedName>
</protein>
<evidence type="ECO:0000256" key="5">
    <source>
        <dbReference type="RuleBase" id="RU004508"/>
    </source>
</evidence>
<dbReference type="InterPro" id="IPR015421">
    <property type="entry name" value="PyrdxlP-dep_Trfase_major"/>
</dbReference>
<keyword evidence="6" id="KW-0032">Aminotransferase</keyword>
<accession>A0A502HD24</accession>
<reference evidence="6 7" key="1">
    <citation type="journal article" date="2019" name="Environ. Microbiol.">
        <title>Species interactions and distinct microbial communities in high Arctic permafrost affected cryosols are associated with the CH4 and CO2 gas fluxes.</title>
        <authorList>
            <person name="Altshuler I."/>
            <person name="Hamel J."/>
            <person name="Turney S."/>
            <person name="Magnuson E."/>
            <person name="Levesque R."/>
            <person name="Greer C."/>
            <person name="Whyte L.G."/>
        </authorList>
    </citation>
    <scope>NUCLEOTIDE SEQUENCE [LARGE SCALE GENOMIC DNA]</scope>
    <source>
        <strain evidence="6 7">E3</strain>
    </source>
</reference>
<dbReference type="PANTHER" id="PTHR30244">
    <property type="entry name" value="TRANSAMINASE"/>
    <property type="match status" value="1"/>
</dbReference>
<dbReference type="InterPro" id="IPR015422">
    <property type="entry name" value="PyrdxlP-dep_Trfase_small"/>
</dbReference>
<dbReference type="Pfam" id="PF01041">
    <property type="entry name" value="DegT_DnrJ_EryC1"/>
    <property type="match status" value="1"/>
</dbReference>
<evidence type="ECO:0000256" key="3">
    <source>
        <dbReference type="PIRSR" id="PIRSR000390-1"/>
    </source>
</evidence>
<feature type="modified residue" description="N6-(pyridoxal phosphate)lysine" evidence="4">
    <location>
        <position position="185"/>
    </location>
</feature>
<evidence type="ECO:0000256" key="1">
    <source>
        <dbReference type="ARBA" id="ARBA00022898"/>
    </source>
</evidence>
<dbReference type="Gene3D" id="3.90.1150.10">
    <property type="entry name" value="Aspartate Aminotransferase, domain 1"/>
    <property type="match status" value="1"/>
</dbReference>